<organism evidence="2 3">
    <name type="scientific">Novosphingobium mangrovi</name>
    <name type="common">ex Huang et al. 2023</name>
    <dbReference type="NCBI Taxonomy" id="2976432"/>
    <lineage>
        <taxon>Bacteria</taxon>
        <taxon>Pseudomonadati</taxon>
        <taxon>Pseudomonadota</taxon>
        <taxon>Alphaproteobacteria</taxon>
        <taxon>Sphingomonadales</taxon>
        <taxon>Sphingomonadaceae</taxon>
        <taxon>Novosphingobium</taxon>
    </lineage>
</organism>
<feature type="compositionally biased region" description="Polar residues" evidence="1">
    <location>
        <begin position="27"/>
        <end position="37"/>
    </location>
</feature>
<evidence type="ECO:0000256" key="1">
    <source>
        <dbReference type="SAM" id="MobiDB-lite"/>
    </source>
</evidence>
<dbReference type="EMBL" id="JANZXA010000009">
    <property type="protein sequence ID" value="MCT2400724.1"/>
    <property type="molecule type" value="Genomic_DNA"/>
</dbReference>
<reference evidence="2" key="1">
    <citation type="submission" date="2022-09" db="EMBL/GenBank/DDBJ databases">
        <title>Novosphingobium sp. Nov., a polycyclic aromatic hydrocarbon-degrading bacterium isolated form mangrove sediments in HongKong.</title>
        <authorList>
            <person name="Hu Z."/>
        </authorList>
    </citation>
    <scope>NUCLEOTIDE SEQUENCE</scope>
    <source>
        <strain evidence="2">HK4-1</strain>
    </source>
</reference>
<feature type="region of interest" description="Disordered" evidence="1">
    <location>
        <begin position="23"/>
        <end position="43"/>
    </location>
</feature>
<keyword evidence="3" id="KW-1185">Reference proteome</keyword>
<protein>
    <recommendedName>
        <fullName evidence="4">Transposase</fullName>
    </recommendedName>
</protein>
<name>A0ABT2I7D3_9SPHN</name>
<evidence type="ECO:0000313" key="3">
    <source>
        <dbReference type="Proteomes" id="UP001165583"/>
    </source>
</evidence>
<proteinExistence type="predicted"/>
<comment type="caution">
    <text evidence="2">The sequence shown here is derived from an EMBL/GenBank/DDBJ whole genome shotgun (WGS) entry which is preliminary data.</text>
</comment>
<dbReference type="RefSeq" id="WP_260046819.1">
    <property type="nucleotide sequence ID" value="NZ_JANZXA010000009.1"/>
</dbReference>
<accession>A0ABT2I7D3</accession>
<dbReference type="Proteomes" id="UP001165583">
    <property type="component" value="Unassembled WGS sequence"/>
</dbReference>
<sequence length="43" mass="4861">MAIAEEALSFIINLPIVASRHGPGMTMDNQPAQQAQTEYRFRR</sequence>
<evidence type="ECO:0008006" key="4">
    <source>
        <dbReference type="Google" id="ProtNLM"/>
    </source>
</evidence>
<gene>
    <name evidence="2" type="ORF">NZK81_14290</name>
</gene>
<evidence type="ECO:0000313" key="2">
    <source>
        <dbReference type="EMBL" id="MCT2400724.1"/>
    </source>
</evidence>